<dbReference type="AlphaFoldDB" id="A0A1Y1ICE9"/>
<dbReference type="Pfam" id="PF04832">
    <property type="entry name" value="SOUL"/>
    <property type="match status" value="1"/>
</dbReference>
<dbReference type="OMA" id="VKSGCTD"/>
<sequence>MGVQCRLHVTLAIVVVLVSFFSQTAAIRTQFNPLSGPEGKLPPLQKPVPAPACERLECPPYTLVHEDPKFEIRKYAAAGFVQAGPLADVSFVSATKRGFHKLFQYIEGANLNDTKVPMTAPVVTTVMPSAGPFCSSAFAVRFPVPEKFEQGPPVPLPELELTVVNTPARCVAVRKFSGFAKDDNIAEEAAELATSLEGTKWAAAAEGERGVGQESYSIAQYEPIPVFRHRHNEVWVPLSLSGTEVENDCSPATPIQKFKDHLSTLGNRVESLLRWVGQS</sequence>
<keyword evidence="2" id="KW-0732">Signal</keyword>
<dbReference type="STRING" id="105231.A0A1Y1ICE9"/>
<dbReference type="OrthoDB" id="6424451at2759"/>
<evidence type="ECO:0008006" key="5">
    <source>
        <dbReference type="Google" id="ProtNLM"/>
    </source>
</evidence>
<dbReference type="InterPro" id="IPR006917">
    <property type="entry name" value="SOUL_heme-bd"/>
</dbReference>
<name>A0A1Y1ICE9_KLENI</name>
<dbReference type="PANTHER" id="PTHR11220">
    <property type="entry name" value="HEME-BINDING PROTEIN-RELATED"/>
    <property type="match status" value="1"/>
</dbReference>
<gene>
    <name evidence="3" type="ORF">KFL_004130090</name>
</gene>
<dbReference type="FunFam" id="3.20.80.10:FF:000002">
    <property type="entry name" value="Heme-binding protein 2"/>
    <property type="match status" value="1"/>
</dbReference>
<proteinExistence type="inferred from homology"/>
<reference evidence="3 4" key="1">
    <citation type="journal article" date="2014" name="Nat. Commun.">
        <title>Klebsormidium flaccidum genome reveals primary factors for plant terrestrial adaptation.</title>
        <authorList>
            <person name="Hori K."/>
            <person name="Maruyama F."/>
            <person name="Fujisawa T."/>
            <person name="Togashi T."/>
            <person name="Yamamoto N."/>
            <person name="Seo M."/>
            <person name="Sato S."/>
            <person name="Yamada T."/>
            <person name="Mori H."/>
            <person name="Tajima N."/>
            <person name="Moriyama T."/>
            <person name="Ikeuchi M."/>
            <person name="Watanabe M."/>
            <person name="Wada H."/>
            <person name="Kobayashi K."/>
            <person name="Saito M."/>
            <person name="Masuda T."/>
            <person name="Sasaki-Sekimoto Y."/>
            <person name="Mashiguchi K."/>
            <person name="Awai K."/>
            <person name="Shimojima M."/>
            <person name="Masuda S."/>
            <person name="Iwai M."/>
            <person name="Nobusawa T."/>
            <person name="Narise T."/>
            <person name="Kondo S."/>
            <person name="Saito H."/>
            <person name="Sato R."/>
            <person name="Murakawa M."/>
            <person name="Ihara Y."/>
            <person name="Oshima-Yamada Y."/>
            <person name="Ohtaka K."/>
            <person name="Satoh M."/>
            <person name="Sonobe K."/>
            <person name="Ishii M."/>
            <person name="Ohtani R."/>
            <person name="Kanamori-Sato M."/>
            <person name="Honoki R."/>
            <person name="Miyazaki D."/>
            <person name="Mochizuki H."/>
            <person name="Umetsu J."/>
            <person name="Higashi K."/>
            <person name="Shibata D."/>
            <person name="Kamiya Y."/>
            <person name="Sato N."/>
            <person name="Nakamura Y."/>
            <person name="Tabata S."/>
            <person name="Ida S."/>
            <person name="Kurokawa K."/>
            <person name="Ohta H."/>
        </authorList>
    </citation>
    <scope>NUCLEOTIDE SEQUENCE [LARGE SCALE GENOMIC DNA]</scope>
    <source>
        <strain evidence="3 4">NIES-2285</strain>
    </source>
</reference>
<dbReference type="InterPro" id="IPR011256">
    <property type="entry name" value="Reg_factor_effector_dom_sf"/>
</dbReference>
<dbReference type="PANTHER" id="PTHR11220:SF1">
    <property type="entry name" value="HEME-BINDING PROTEIN 2"/>
    <property type="match status" value="1"/>
</dbReference>
<organism evidence="3 4">
    <name type="scientific">Klebsormidium nitens</name>
    <name type="common">Green alga</name>
    <name type="synonym">Ulothrix nitens</name>
    <dbReference type="NCBI Taxonomy" id="105231"/>
    <lineage>
        <taxon>Eukaryota</taxon>
        <taxon>Viridiplantae</taxon>
        <taxon>Streptophyta</taxon>
        <taxon>Klebsormidiophyceae</taxon>
        <taxon>Klebsormidiales</taxon>
        <taxon>Klebsormidiaceae</taxon>
        <taxon>Klebsormidium</taxon>
    </lineage>
</organism>
<accession>A0A1Y1ICE9</accession>
<dbReference type="Proteomes" id="UP000054558">
    <property type="component" value="Unassembled WGS sequence"/>
</dbReference>
<dbReference type="SUPFAM" id="SSF55136">
    <property type="entry name" value="Probable bacterial effector-binding domain"/>
    <property type="match status" value="1"/>
</dbReference>
<evidence type="ECO:0000256" key="2">
    <source>
        <dbReference type="SAM" id="SignalP"/>
    </source>
</evidence>
<dbReference type="Gene3D" id="3.20.80.10">
    <property type="entry name" value="Regulatory factor, effector binding domain"/>
    <property type="match status" value="1"/>
</dbReference>
<feature type="signal peptide" evidence="2">
    <location>
        <begin position="1"/>
        <end position="26"/>
    </location>
</feature>
<dbReference type="EMBL" id="DF237362">
    <property type="protein sequence ID" value="GAQ88263.1"/>
    <property type="molecule type" value="Genomic_DNA"/>
</dbReference>
<evidence type="ECO:0000313" key="4">
    <source>
        <dbReference type="Proteomes" id="UP000054558"/>
    </source>
</evidence>
<comment type="similarity">
    <text evidence="1">Belongs to the HEBP family.</text>
</comment>
<evidence type="ECO:0000313" key="3">
    <source>
        <dbReference type="EMBL" id="GAQ88263.1"/>
    </source>
</evidence>
<feature type="chain" id="PRO_5013050354" description="SOUL heme-binding family protein" evidence="2">
    <location>
        <begin position="27"/>
        <end position="279"/>
    </location>
</feature>
<keyword evidence="4" id="KW-1185">Reference proteome</keyword>
<protein>
    <recommendedName>
        <fullName evidence="5">SOUL heme-binding family protein</fullName>
    </recommendedName>
</protein>
<evidence type="ECO:0000256" key="1">
    <source>
        <dbReference type="ARBA" id="ARBA00009817"/>
    </source>
</evidence>